<dbReference type="GeneID" id="98406248"/>
<sequence>MPNPFAPRRALLALALTLGATAAWAAPDVPATTAPASNWKISAGPGVYAAPDFPGSRSTLVYPIIYQDIDYGGRFFSRGFDLLGVYALNNDIWQIGADFQFDPTWRKSKNDSRLRGLGDVNMTMRARAFAQAQVSFVTFSADVAQDIAGQGQGLIANGDVLFSLPAGKWLFTLGPGVTWTNSKYMQTFFGVTAEQSARSGLQTHAVGAGLREWHANGIVTYEISRNWSALASVTFAQLQGDAASSPITERRQQWTTMGAVTYRFR</sequence>
<dbReference type="InterPro" id="IPR010583">
    <property type="entry name" value="MipA"/>
</dbReference>
<evidence type="ECO:0000313" key="7">
    <source>
        <dbReference type="Proteomes" id="UP000397656"/>
    </source>
</evidence>
<comment type="similarity">
    <text evidence="2">Belongs to the MipA/OmpV family.</text>
</comment>
<evidence type="ECO:0000256" key="5">
    <source>
        <dbReference type="ARBA" id="ARBA00023237"/>
    </source>
</evidence>
<organism evidence="6 7">
    <name type="scientific">Cupriavidus basilensis</name>
    <dbReference type="NCBI Taxonomy" id="68895"/>
    <lineage>
        <taxon>Bacteria</taxon>
        <taxon>Pseudomonadati</taxon>
        <taxon>Pseudomonadota</taxon>
        <taxon>Betaproteobacteria</taxon>
        <taxon>Burkholderiales</taxon>
        <taxon>Burkholderiaceae</taxon>
        <taxon>Cupriavidus</taxon>
    </lineage>
</organism>
<dbReference type="EMBL" id="CP062804">
    <property type="protein sequence ID" value="QOT79927.1"/>
    <property type="molecule type" value="Genomic_DNA"/>
</dbReference>
<proteinExistence type="inferred from homology"/>
<dbReference type="GO" id="GO:0009279">
    <property type="term" value="C:cell outer membrane"/>
    <property type="evidence" value="ECO:0007669"/>
    <property type="project" value="UniProtKB-SubCell"/>
</dbReference>
<accession>A0A643FXM2</accession>
<dbReference type="AlphaFoldDB" id="A0A643FXM2"/>
<dbReference type="Pfam" id="PF06629">
    <property type="entry name" value="MipA"/>
    <property type="match status" value="1"/>
</dbReference>
<dbReference type="PANTHER" id="PTHR38776:SF1">
    <property type="entry name" value="MLTA-INTERACTING PROTEIN-RELATED"/>
    <property type="match status" value="1"/>
</dbReference>
<keyword evidence="3" id="KW-0732">Signal</keyword>
<name>A0A643FXM2_9BURK</name>
<dbReference type="PROSITE" id="PS51318">
    <property type="entry name" value="TAT"/>
    <property type="match status" value="1"/>
</dbReference>
<comment type="subcellular location">
    <subcellularLocation>
        <location evidence="1">Cell outer membrane</location>
    </subcellularLocation>
</comment>
<evidence type="ECO:0000256" key="3">
    <source>
        <dbReference type="ARBA" id="ARBA00022729"/>
    </source>
</evidence>
<protein>
    <submittedName>
        <fullName evidence="6">MipA/OmpV family protein</fullName>
    </submittedName>
</protein>
<dbReference type="PANTHER" id="PTHR38776">
    <property type="entry name" value="MLTA-INTERACTING PROTEIN-RELATED"/>
    <property type="match status" value="1"/>
</dbReference>
<dbReference type="Proteomes" id="UP000397656">
    <property type="component" value="Chromosome 2"/>
</dbReference>
<evidence type="ECO:0000256" key="2">
    <source>
        <dbReference type="ARBA" id="ARBA00005722"/>
    </source>
</evidence>
<reference evidence="6 7" key="1">
    <citation type="submission" date="2020-10" db="EMBL/GenBank/DDBJ databases">
        <title>Complete genome sequence of Cupriavidus basilensis CCUG 49340T.</title>
        <authorList>
            <person name="Salva-Serra F."/>
            <person name="Donoso R.A."/>
            <person name="Cho K.H."/>
            <person name="Yoo J.A."/>
            <person name="Lee K."/>
            <person name="Yoon S.-H."/>
            <person name="Perez-Pantoja D."/>
            <person name="Moore E.R.B."/>
        </authorList>
    </citation>
    <scope>NUCLEOTIDE SEQUENCE [LARGE SCALE GENOMIC DNA]</scope>
    <source>
        <strain evidence="7">CCUG 49340</strain>
    </source>
</reference>
<dbReference type="InterPro" id="IPR006311">
    <property type="entry name" value="TAT_signal"/>
</dbReference>
<keyword evidence="5" id="KW-0998">Cell outer membrane</keyword>
<evidence type="ECO:0000313" key="6">
    <source>
        <dbReference type="EMBL" id="QOT79927.1"/>
    </source>
</evidence>
<evidence type="ECO:0000256" key="1">
    <source>
        <dbReference type="ARBA" id="ARBA00004442"/>
    </source>
</evidence>
<gene>
    <name evidence="6" type="ORF">F7R26_035335</name>
</gene>
<keyword evidence="4" id="KW-0472">Membrane</keyword>
<dbReference type="RefSeq" id="WP_150985110.1">
    <property type="nucleotide sequence ID" value="NZ_CP062804.1"/>
</dbReference>
<evidence type="ECO:0000256" key="4">
    <source>
        <dbReference type="ARBA" id="ARBA00023136"/>
    </source>
</evidence>